<gene>
    <name evidence="1" type="ORF">FRC96_08030</name>
</gene>
<accession>A0A5C6XID9</accession>
<evidence type="ECO:0000313" key="2">
    <source>
        <dbReference type="Proteomes" id="UP000321046"/>
    </source>
</evidence>
<protein>
    <submittedName>
        <fullName evidence="1">Uncharacterized protein</fullName>
    </submittedName>
</protein>
<dbReference type="RefSeq" id="WP_146973988.1">
    <property type="nucleotide sequence ID" value="NZ_VOSL01000039.1"/>
</dbReference>
<dbReference type="EMBL" id="VOSL01000039">
    <property type="protein sequence ID" value="TXD37902.1"/>
    <property type="molecule type" value="Genomic_DNA"/>
</dbReference>
<evidence type="ECO:0000313" key="1">
    <source>
        <dbReference type="EMBL" id="TXD37902.1"/>
    </source>
</evidence>
<comment type="caution">
    <text evidence="1">The sequence shown here is derived from an EMBL/GenBank/DDBJ whole genome shotgun (WGS) entry which is preliminary data.</text>
</comment>
<sequence>MIKHNLRLMGGAKDEFITAASDSDSVFEATPVALRNAPVMQMTPQDASSGVSAFFGTWPGDESEEELLEALRSVE</sequence>
<dbReference type="AlphaFoldDB" id="A0A5C6XID9"/>
<name>A0A5C6XID9_9DELT</name>
<proteinExistence type="predicted"/>
<reference evidence="1 2" key="1">
    <citation type="submission" date="2019-08" db="EMBL/GenBank/DDBJ databases">
        <title>Bradymonadales sp. TMQ2.</title>
        <authorList>
            <person name="Liang Q."/>
        </authorList>
    </citation>
    <scope>NUCLEOTIDE SEQUENCE [LARGE SCALE GENOMIC DNA]</scope>
    <source>
        <strain evidence="1 2">TMQ2</strain>
    </source>
</reference>
<dbReference type="Proteomes" id="UP000321046">
    <property type="component" value="Unassembled WGS sequence"/>
</dbReference>
<dbReference type="OrthoDB" id="5526489at2"/>
<organism evidence="1 2">
    <name type="scientific">Lujinxingia vulgaris</name>
    <dbReference type="NCBI Taxonomy" id="2600176"/>
    <lineage>
        <taxon>Bacteria</taxon>
        <taxon>Deltaproteobacteria</taxon>
        <taxon>Bradymonadales</taxon>
        <taxon>Lujinxingiaceae</taxon>
        <taxon>Lujinxingia</taxon>
    </lineage>
</organism>